<keyword evidence="2" id="KW-1185">Reference proteome</keyword>
<evidence type="ECO:0000313" key="2">
    <source>
        <dbReference type="Proteomes" id="UP000026962"/>
    </source>
</evidence>
<reference evidence="1" key="1">
    <citation type="submission" date="2015-04" db="UniProtKB">
        <authorList>
            <consortium name="EnsemblPlants"/>
        </authorList>
    </citation>
    <scope>IDENTIFICATION</scope>
</reference>
<dbReference type="EnsemblPlants" id="OPUNC07G10880.1">
    <property type="protein sequence ID" value="OPUNC07G10880.1"/>
    <property type="gene ID" value="OPUNC07G10880"/>
</dbReference>
<dbReference type="AlphaFoldDB" id="A0A0E0LJV0"/>
<proteinExistence type="predicted"/>
<sequence length="129" mass="13674">MGCSEDCEVEDGRAGSSGSGRWFVLLGCSWASERERRLVFIPQPGILPGADNEYFGGIVETCSDPTRTTSSWTMDNTPLVHKTLYLASMLGAEDGADSAAADNFEGGGDGQGNTALVLERSTHLGRGNR</sequence>
<dbReference type="Proteomes" id="UP000026962">
    <property type="component" value="Chromosome 7"/>
</dbReference>
<reference evidence="1" key="2">
    <citation type="submission" date="2018-05" db="EMBL/GenBank/DDBJ databases">
        <title>OpunRS2 (Oryza punctata Reference Sequence Version 2).</title>
        <authorList>
            <person name="Zhang J."/>
            <person name="Kudrna D."/>
            <person name="Lee S."/>
            <person name="Talag J."/>
            <person name="Welchert J."/>
            <person name="Wing R.A."/>
        </authorList>
    </citation>
    <scope>NUCLEOTIDE SEQUENCE [LARGE SCALE GENOMIC DNA]</scope>
</reference>
<accession>A0A0E0LJV0</accession>
<protein>
    <submittedName>
        <fullName evidence="1">Uncharacterized protein</fullName>
    </submittedName>
</protein>
<organism evidence="1">
    <name type="scientific">Oryza punctata</name>
    <name type="common">Red rice</name>
    <dbReference type="NCBI Taxonomy" id="4537"/>
    <lineage>
        <taxon>Eukaryota</taxon>
        <taxon>Viridiplantae</taxon>
        <taxon>Streptophyta</taxon>
        <taxon>Embryophyta</taxon>
        <taxon>Tracheophyta</taxon>
        <taxon>Spermatophyta</taxon>
        <taxon>Magnoliopsida</taxon>
        <taxon>Liliopsida</taxon>
        <taxon>Poales</taxon>
        <taxon>Poaceae</taxon>
        <taxon>BOP clade</taxon>
        <taxon>Oryzoideae</taxon>
        <taxon>Oryzeae</taxon>
        <taxon>Oryzinae</taxon>
        <taxon>Oryza</taxon>
    </lineage>
</organism>
<dbReference type="HOGENOM" id="CLU_1952330_0_0_1"/>
<name>A0A0E0LJV0_ORYPU</name>
<evidence type="ECO:0000313" key="1">
    <source>
        <dbReference type="EnsemblPlants" id="OPUNC07G10880.1"/>
    </source>
</evidence>
<dbReference type="Gramene" id="OPUNC07G10880.1">
    <property type="protein sequence ID" value="OPUNC07G10880.1"/>
    <property type="gene ID" value="OPUNC07G10880"/>
</dbReference>